<accession>A0ABR2KXF9</accession>
<dbReference type="Proteomes" id="UP001470230">
    <property type="component" value="Unassembled WGS sequence"/>
</dbReference>
<organism evidence="1 2">
    <name type="scientific">Tritrichomonas musculus</name>
    <dbReference type="NCBI Taxonomy" id="1915356"/>
    <lineage>
        <taxon>Eukaryota</taxon>
        <taxon>Metamonada</taxon>
        <taxon>Parabasalia</taxon>
        <taxon>Tritrichomonadida</taxon>
        <taxon>Tritrichomonadidae</taxon>
        <taxon>Tritrichomonas</taxon>
    </lineage>
</organism>
<reference evidence="1 2" key="1">
    <citation type="submission" date="2024-04" db="EMBL/GenBank/DDBJ databases">
        <title>Tritrichomonas musculus Genome.</title>
        <authorList>
            <person name="Alves-Ferreira E."/>
            <person name="Grigg M."/>
            <person name="Lorenzi H."/>
            <person name="Galac M."/>
        </authorList>
    </citation>
    <scope>NUCLEOTIDE SEQUENCE [LARGE SCALE GENOMIC DNA]</scope>
    <source>
        <strain evidence="1 2">EAF2021</strain>
    </source>
</reference>
<gene>
    <name evidence="1" type="ORF">M9Y10_013655</name>
</gene>
<comment type="caution">
    <text evidence="1">The sequence shown here is derived from an EMBL/GenBank/DDBJ whole genome shotgun (WGS) entry which is preliminary data.</text>
</comment>
<evidence type="ECO:0000313" key="1">
    <source>
        <dbReference type="EMBL" id="KAK8895770.1"/>
    </source>
</evidence>
<name>A0ABR2KXF9_9EUKA</name>
<proteinExistence type="predicted"/>
<protein>
    <submittedName>
        <fullName evidence="1">Uncharacterized protein</fullName>
    </submittedName>
</protein>
<dbReference type="EMBL" id="JAPFFF010000002">
    <property type="protein sequence ID" value="KAK8895770.1"/>
    <property type="molecule type" value="Genomic_DNA"/>
</dbReference>
<evidence type="ECO:0000313" key="2">
    <source>
        <dbReference type="Proteomes" id="UP001470230"/>
    </source>
</evidence>
<keyword evidence="2" id="KW-1185">Reference proteome</keyword>
<sequence length="207" mass="24341">MTEPKSTLLNSADPELLYDSTDQMNLFSSYDTDDDFSCFQSDYFNEGQETSEFSEVLSTLQYNDSSQNSEIFNLYQCSLINLQSDTSLTQQKFEESIQSDACFEGSNSRGSTRASKRKIDLSRKANMFKKLFYQIFTSKKKFPKQMVKKIHEIVCAPLFLKKMSREQFRRIDLYFQENSQYSERILIYLQQHKEELLDQIPELSELK</sequence>